<reference evidence="2 3" key="1">
    <citation type="submission" date="2014-12" db="EMBL/GenBank/DDBJ databases">
        <title>Complete genome sequence of Streptomyces vietnamensis strain GIMV4.0001, a genetic manipulable producer of the benzoisochromanequinone antibiotic granaticin.</title>
        <authorList>
            <person name="Deng M.R."/>
            <person name="Guo J."/>
            <person name="Ma L.Y."/>
            <person name="Feng G.D."/>
            <person name="Mo C.Y."/>
            <person name="Zhu H.H."/>
        </authorList>
    </citation>
    <scope>NUCLEOTIDE SEQUENCE [LARGE SCALE GENOMIC DNA]</scope>
    <source>
        <strain evidence="3">GIMV4.0001</strain>
    </source>
</reference>
<dbReference type="KEGG" id="svt:SVTN_37980"/>
<evidence type="ECO:0000313" key="3">
    <source>
        <dbReference type="Proteomes" id="UP000031774"/>
    </source>
</evidence>
<dbReference type="EMBL" id="CP010407">
    <property type="protein sequence ID" value="AJF69200.1"/>
    <property type="molecule type" value="Genomic_DNA"/>
</dbReference>
<proteinExistence type="predicted"/>
<dbReference type="AlphaFoldDB" id="A0A0B5I553"/>
<keyword evidence="3" id="KW-1185">Reference proteome</keyword>
<name>A0A0B5I553_9ACTN</name>
<dbReference type="STRING" id="362257.SVTN_37980"/>
<sequence>MSVPTAPDTDTRTPEQVRDRMAAYRDGWQRGGGAAPGTRRPLGTGFGTDTRHDAGHGTAPLDPRSEGDDA</sequence>
<accession>A0A0B5I553</accession>
<organism evidence="2 3">
    <name type="scientific">Streptomyces vietnamensis</name>
    <dbReference type="NCBI Taxonomy" id="362257"/>
    <lineage>
        <taxon>Bacteria</taxon>
        <taxon>Bacillati</taxon>
        <taxon>Actinomycetota</taxon>
        <taxon>Actinomycetes</taxon>
        <taxon>Kitasatosporales</taxon>
        <taxon>Streptomycetaceae</taxon>
        <taxon>Streptomyces</taxon>
    </lineage>
</organism>
<gene>
    <name evidence="2" type="ORF">SVTN_37980</name>
</gene>
<feature type="region of interest" description="Disordered" evidence="1">
    <location>
        <begin position="25"/>
        <end position="70"/>
    </location>
</feature>
<evidence type="ECO:0000313" key="2">
    <source>
        <dbReference type="EMBL" id="AJF69200.1"/>
    </source>
</evidence>
<protein>
    <submittedName>
        <fullName evidence="2">Uncharacterized protein</fullName>
    </submittedName>
</protein>
<dbReference type="HOGENOM" id="CLU_2756305_0_0_11"/>
<dbReference type="Proteomes" id="UP000031774">
    <property type="component" value="Chromosome"/>
</dbReference>
<evidence type="ECO:0000256" key="1">
    <source>
        <dbReference type="SAM" id="MobiDB-lite"/>
    </source>
</evidence>